<evidence type="ECO:0000256" key="1">
    <source>
        <dbReference type="ARBA" id="ARBA00004613"/>
    </source>
</evidence>
<dbReference type="OrthoDB" id="4898945at2759"/>
<comment type="caution">
    <text evidence="5">The sequence shown here is derived from an EMBL/GenBank/DDBJ whole genome shotgun (WGS) entry which is preliminary data.</text>
</comment>
<evidence type="ECO:0000313" key="5">
    <source>
        <dbReference type="EMBL" id="EPS43071.1"/>
    </source>
</evidence>
<dbReference type="InterPro" id="IPR036908">
    <property type="entry name" value="RlpA-like_sf"/>
</dbReference>
<evidence type="ECO:0000256" key="4">
    <source>
        <dbReference type="SAM" id="SignalP"/>
    </source>
</evidence>
<dbReference type="Proteomes" id="UP000015100">
    <property type="component" value="Unassembled WGS sequence"/>
</dbReference>
<evidence type="ECO:0000256" key="3">
    <source>
        <dbReference type="ARBA" id="ARBA00022525"/>
    </source>
</evidence>
<dbReference type="EMBL" id="AQGS01000089">
    <property type="protein sequence ID" value="EPS43071.1"/>
    <property type="molecule type" value="Genomic_DNA"/>
</dbReference>
<dbReference type="SUPFAM" id="SSF50685">
    <property type="entry name" value="Barwin-like endoglucanases"/>
    <property type="match status" value="1"/>
</dbReference>
<keyword evidence="3" id="KW-0964">Secreted</keyword>
<organism evidence="5 6">
    <name type="scientific">Dactylellina haptotyla (strain CBS 200.50)</name>
    <name type="common">Nematode-trapping fungus</name>
    <name type="synonym">Monacrosporium haptotylum</name>
    <dbReference type="NCBI Taxonomy" id="1284197"/>
    <lineage>
        <taxon>Eukaryota</taxon>
        <taxon>Fungi</taxon>
        <taxon>Dikarya</taxon>
        <taxon>Ascomycota</taxon>
        <taxon>Pezizomycotina</taxon>
        <taxon>Orbiliomycetes</taxon>
        <taxon>Orbiliales</taxon>
        <taxon>Orbiliaceae</taxon>
        <taxon>Dactylellina</taxon>
    </lineage>
</organism>
<feature type="signal peptide" evidence="4">
    <location>
        <begin position="1"/>
        <end position="18"/>
    </location>
</feature>
<comment type="similarity">
    <text evidence="2">Belongs to the cerato-platanin family.</text>
</comment>
<dbReference type="GO" id="GO:0005576">
    <property type="term" value="C:extracellular region"/>
    <property type="evidence" value="ECO:0007669"/>
    <property type="project" value="UniProtKB-SubCell"/>
</dbReference>
<dbReference type="STRING" id="1284197.S8APM5"/>
<keyword evidence="6" id="KW-1185">Reference proteome</keyword>
<accession>S8APM5</accession>
<proteinExistence type="inferred from homology"/>
<sequence>MKFFTLATIFAAASAVSGSQLKYQNIYNSAYSLDLNSASCSNGPNGLVTKYGTQNSQQFRTKLKPGVYVAAAQAPWGSPKCGLCWKLVGTKSQRSAYFVTVDNSAPTIVGGEDMFKALSPSKTLFEGVIEVWAYQRPQSECFK</sequence>
<dbReference type="AlphaFoldDB" id="S8APM5"/>
<dbReference type="HOGENOM" id="CLU_111635_0_0_1"/>
<dbReference type="InterPro" id="IPR010829">
    <property type="entry name" value="Cerato-platanin"/>
</dbReference>
<evidence type="ECO:0000256" key="2">
    <source>
        <dbReference type="ARBA" id="ARBA00010421"/>
    </source>
</evidence>
<dbReference type="Gene3D" id="2.40.40.10">
    <property type="entry name" value="RlpA-like domain"/>
    <property type="match status" value="1"/>
</dbReference>
<dbReference type="eggNOG" id="ENOG502SW98">
    <property type="taxonomic scope" value="Eukaryota"/>
</dbReference>
<dbReference type="CDD" id="cd22778">
    <property type="entry name" value="DPBB_CEPL-like"/>
    <property type="match status" value="1"/>
</dbReference>
<keyword evidence="4" id="KW-0732">Signal</keyword>
<reference evidence="5 6" key="1">
    <citation type="journal article" date="2013" name="PLoS Genet.">
        <title>Genomic mechanisms accounting for the adaptation to parasitism in nematode-trapping fungi.</title>
        <authorList>
            <person name="Meerupati T."/>
            <person name="Andersson K.M."/>
            <person name="Friman E."/>
            <person name="Kumar D."/>
            <person name="Tunlid A."/>
            <person name="Ahren D."/>
        </authorList>
    </citation>
    <scope>NUCLEOTIDE SEQUENCE [LARGE SCALE GENOMIC DNA]</scope>
    <source>
        <strain evidence="5 6">CBS 200.50</strain>
    </source>
</reference>
<dbReference type="Pfam" id="PF07249">
    <property type="entry name" value="Cerato-platanin"/>
    <property type="match status" value="1"/>
</dbReference>
<evidence type="ECO:0000313" key="6">
    <source>
        <dbReference type="Proteomes" id="UP000015100"/>
    </source>
</evidence>
<comment type="subcellular location">
    <subcellularLocation>
        <location evidence="1">Secreted</location>
    </subcellularLocation>
</comment>
<gene>
    <name evidence="5" type="ORF">H072_2885</name>
</gene>
<protein>
    <submittedName>
        <fullName evidence="5">Uncharacterized protein</fullName>
    </submittedName>
</protein>
<reference evidence="6" key="2">
    <citation type="submission" date="2013-04" db="EMBL/GenBank/DDBJ databases">
        <title>Genomic mechanisms accounting for the adaptation to parasitism in nematode-trapping fungi.</title>
        <authorList>
            <person name="Ahren D.G."/>
        </authorList>
    </citation>
    <scope>NUCLEOTIDE SEQUENCE [LARGE SCALE GENOMIC DNA]</scope>
    <source>
        <strain evidence="6">CBS 200.50</strain>
    </source>
</reference>
<feature type="chain" id="PRO_5004560702" evidence="4">
    <location>
        <begin position="19"/>
        <end position="143"/>
    </location>
</feature>
<name>S8APM5_DACHA</name>